<evidence type="ECO:0000313" key="1">
    <source>
        <dbReference type="EMBL" id="QEG20958.1"/>
    </source>
</evidence>
<dbReference type="STRING" id="980251.GCA_001642875_02892"/>
<protein>
    <recommendedName>
        <fullName evidence="3">GxxExxY protein</fullName>
    </recommendedName>
</protein>
<reference evidence="1 2" key="1">
    <citation type="submission" date="2019-08" db="EMBL/GenBank/DDBJ databases">
        <title>Deep-cultivation of Planctomycetes and their phenomic and genomic characterization uncovers novel biology.</title>
        <authorList>
            <person name="Wiegand S."/>
            <person name="Jogler M."/>
            <person name="Boedeker C."/>
            <person name="Pinto D."/>
            <person name="Vollmers J."/>
            <person name="Rivas-Marin E."/>
            <person name="Kohn T."/>
            <person name="Peeters S.H."/>
            <person name="Heuer A."/>
            <person name="Rast P."/>
            <person name="Oberbeckmann S."/>
            <person name="Bunk B."/>
            <person name="Jeske O."/>
            <person name="Meyerdierks A."/>
            <person name="Storesund J.E."/>
            <person name="Kallscheuer N."/>
            <person name="Luecker S."/>
            <person name="Lage O.M."/>
            <person name="Pohl T."/>
            <person name="Merkel B.J."/>
            <person name="Hornburger P."/>
            <person name="Mueller R.-W."/>
            <person name="Bruemmer F."/>
            <person name="Labrenz M."/>
            <person name="Spormann A.M."/>
            <person name="Op den Camp H."/>
            <person name="Overmann J."/>
            <person name="Amann R."/>
            <person name="Jetten M.S.M."/>
            <person name="Mascher T."/>
            <person name="Medema M.H."/>
            <person name="Devos D.P."/>
            <person name="Kaster A.-K."/>
            <person name="Ovreas L."/>
            <person name="Rohde M."/>
            <person name="Galperin M.Y."/>
            <person name="Jogler C."/>
        </authorList>
    </citation>
    <scope>NUCLEOTIDE SEQUENCE [LARGE SCALE GENOMIC DNA]</scope>
    <source>
        <strain evidence="1 2">FC18</strain>
    </source>
</reference>
<dbReference type="InterPro" id="IPR026350">
    <property type="entry name" value="GxxExxY"/>
</dbReference>
<dbReference type="Proteomes" id="UP000322214">
    <property type="component" value="Chromosome"/>
</dbReference>
<accession>A0A5B9P3I6</accession>
<gene>
    <name evidence="1" type="ORF">MFFC18_08090</name>
</gene>
<sequence length="164" mass="18055">MRAEAILSSGLNFLDLCGPAVRTLRGLCGLIVAALQPKEAPENMSDELTQRVIGAAIEVHRILGPGLLESIYEEALCWELKLRSIAHQRQVEVDVVYKDKLIKGQKVDVLVNEELVLELKAVSKLPDVAIAQTLSYLKATSLSRALLLNFGEKRLVDGIKRISL</sequence>
<evidence type="ECO:0000313" key="2">
    <source>
        <dbReference type="Proteomes" id="UP000322214"/>
    </source>
</evidence>
<evidence type="ECO:0008006" key="3">
    <source>
        <dbReference type="Google" id="ProtNLM"/>
    </source>
</evidence>
<dbReference type="EMBL" id="CP042912">
    <property type="protein sequence ID" value="QEG20958.1"/>
    <property type="molecule type" value="Genomic_DNA"/>
</dbReference>
<dbReference type="NCBIfam" id="TIGR04256">
    <property type="entry name" value="GxxExxY"/>
    <property type="match status" value="1"/>
</dbReference>
<dbReference type="KEGG" id="mff:MFFC18_08090"/>
<name>A0A5B9P3I6_9BACT</name>
<keyword evidence="2" id="KW-1185">Reference proteome</keyword>
<proteinExistence type="predicted"/>
<dbReference type="AlphaFoldDB" id="A0A5B9P3I6"/>
<dbReference type="Pfam" id="PF13366">
    <property type="entry name" value="PDDEXK_3"/>
    <property type="match status" value="1"/>
</dbReference>
<organism evidence="1 2">
    <name type="scientific">Mariniblastus fucicola</name>
    <dbReference type="NCBI Taxonomy" id="980251"/>
    <lineage>
        <taxon>Bacteria</taxon>
        <taxon>Pseudomonadati</taxon>
        <taxon>Planctomycetota</taxon>
        <taxon>Planctomycetia</taxon>
        <taxon>Pirellulales</taxon>
        <taxon>Pirellulaceae</taxon>
        <taxon>Mariniblastus</taxon>
    </lineage>
</organism>